<name>A0A931C9T1_9ACTN</name>
<gene>
    <name evidence="2" type="ORF">I4J89_14480</name>
</gene>
<dbReference type="AlphaFoldDB" id="A0A931C9T1"/>
<evidence type="ECO:0000259" key="1">
    <source>
        <dbReference type="Pfam" id="PF12680"/>
    </source>
</evidence>
<reference evidence="2" key="1">
    <citation type="submission" date="2020-11" db="EMBL/GenBank/DDBJ databases">
        <title>Isolation and identification of active actinomycetes.</title>
        <authorList>
            <person name="Sun X."/>
        </authorList>
    </citation>
    <scope>NUCLEOTIDE SEQUENCE</scope>
    <source>
        <strain evidence="2">NEAU-A11</strain>
    </source>
</reference>
<keyword evidence="3" id="KW-1185">Reference proteome</keyword>
<organism evidence="2 3">
    <name type="scientific">Actinoplanes aureus</name>
    <dbReference type="NCBI Taxonomy" id="2792083"/>
    <lineage>
        <taxon>Bacteria</taxon>
        <taxon>Bacillati</taxon>
        <taxon>Actinomycetota</taxon>
        <taxon>Actinomycetes</taxon>
        <taxon>Micromonosporales</taxon>
        <taxon>Micromonosporaceae</taxon>
        <taxon>Actinoplanes</taxon>
    </lineage>
</organism>
<dbReference type="Proteomes" id="UP000598146">
    <property type="component" value="Unassembled WGS sequence"/>
</dbReference>
<dbReference type="Gene3D" id="3.10.450.50">
    <property type="match status" value="1"/>
</dbReference>
<protein>
    <submittedName>
        <fullName evidence="2">Nuclear transport factor 2 family protein</fullName>
    </submittedName>
</protein>
<dbReference type="EMBL" id="JADQTO010000006">
    <property type="protein sequence ID" value="MBG0562661.1"/>
    <property type="molecule type" value="Genomic_DNA"/>
</dbReference>
<evidence type="ECO:0000313" key="2">
    <source>
        <dbReference type="EMBL" id="MBG0562661.1"/>
    </source>
</evidence>
<dbReference type="InterPro" id="IPR032710">
    <property type="entry name" value="NTF2-like_dom_sf"/>
</dbReference>
<dbReference type="SUPFAM" id="SSF54427">
    <property type="entry name" value="NTF2-like"/>
    <property type="match status" value="1"/>
</dbReference>
<accession>A0A931C9T1</accession>
<comment type="caution">
    <text evidence="2">The sequence shown here is derived from an EMBL/GenBank/DDBJ whole genome shotgun (WGS) entry which is preliminary data.</text>
</comment>
<dbReference type="Pfam" id="PF12680">
    <property type="entry name" value="SnoaL_2"/>
    <property type="match status" value="1"/>
</dbReference>
<dbReference type="RefSeq" id="WP_196414466.1">
    <property type="nucleotide sequence ID" value="NZ_JADQTO010000006.1"/>
</dbReference>
<dbReference type="InterPro" id="IPR037401">
    <property type="entry name" value="SnoaL-like"/>
</dbReference>
<evidence type="ECO:0000313" key="3">
    <source>
        <dbReference type="Proteomes" id="UP000598146"/>
    </source>
</evidence>
<feature type="domain" description="SnoaL-like" evidence="1">
    <location>
        <begin position="13"/>
        <end position="107"/>
    </location>
</feature>
<sequence length="120" mass="13442">MTDIDVAAENKRRFLEAFSRFAEGDTEVLREIIREDFVTHVPGAPSGRDAWIEFIKNSPIASATLELIHVVADPEFVVAHYHMTPADGPTEAVVDIWRFEDFLIVEHWAVSGPLEAAPAR</sequence>
<proteinExistence type="predicted"/>